<dbReference type="Proteomes" id="UP000790580">
    <property type="component" value="Unassembled WGS sequence"/>
</dbReference>
<accession>A0ABS6JV64</accession>
<protein>
    <submittedName>
        <fullName evidence="1">Uncharacterized protein</fullName>
    </submittedName>
</protein>
<comment type="caution">
    <text evidence="1">The sequence shown here is derived from an EMBL/GenBank/DDBJ whole genome shotgun (WGS) entry which is preliminary data.</text>
</comment>
<name>A0ABS6JV64_9BACI</name>
<keyword evidence="2" id="KW-1185">Reference proteome</keyword>
<evidence type="ECO:0000313" key="2">
    <source>
        <dbReference type="Proteomes" id="UP000790580"/>
    </source>
</evidence>
<reference evidence="1 2" key="1">
    <citation type="submission" date="2021-06" db="EMBL/GenBank/DDBJ databases">
        <title>Bacillus sp. RD4P76, an endophyte from a halophyte.</title>
        <authorList>
            <person name="Sun J.-Q."/>
        </authorList>
    </citation>
    <scope>NUCLEOTIDE SEQUENCE [LARGE SCALE GENOMIC DNA]</scope>
    <source>
        <strain evidence="1 2">JCM 17098</strain>
    </source>
</reference>
<evidence type="ECO:0000313" key="1">
    <source>
        <dbReference type="EMBL" id="MBU9722465.1"/>
    </source>
</evidence>
<dbReference type="EMBL" id="JAHQCR010000053">
    <property type="protein sequence ID" value="MBU9722465.1"/>
    <property type="molecule type" value="Genomic_DNA"/>
</dbReference>
<sequence length="86" mass="9621">MPMKYDYKVKSIVSESGNSDVDVNVVVDTTALAYAFATFMYIDGRLPKNKYDEMVAELDKYTGRNTNDTGNIASLINQTKNSLNKL</sequence>
<proteinExistence type="predicted"/>
<organism evidence="1 2">
    <name type="scientific">Evansella alkalicola</name>
    <dbReference type="NCBI Taxonomy" id="745819"/>
    <lineage>
        <taxon>Bacteria</taxon>
        <taxon>Bacillati</taxon>
        <taxon>Bacillota</taxon>
        <taxon>Bacilli</taxon>
        <taxon>Bacillales</taxon>
        <taxon>Bacillaceae</taxon>
        <taxon>Evansella</taxon>
    </lineage>
</organism>
<dbReference type="RefSeq" id="WP_088074819.1">
    <property type="nucleotide sequence ID" value="NZ_JAHQCR010000053.1"/>
</dbReference>
<gene>
    <name evidence="1" type="ORF">KS407_13605</name>
</gene>